<keyword evidence="2" id="KW-1185">Reference proteome</keyword>
<dbReference type="PANTHER" id="PTHR47017">
    <property type="entry name" value="ACYL-COA"/>
    <property type="match status" value="1"/>
</dbReference>
<dbReference type="OrthoDB" id="9776898at2"/>
<dbReference type="STRING" id="489703.SAMN04488038_112195"/>
<dbReference type="AlphaFoldDB" id="A0A1H9K3A9"/>
<dbReference type="Proteomes" id="UP000199233">
    <property type="component" value="Unassembled WGS sequence"/>
</dbReference>
<dbReference type="SUPFAM" id="SSF55729">
    <property type="entry name" value="Acyl-CoA N-acyltransferases (Nat)"/>
    <property type="match status" value="1"/>
</dbReference>
<dbReference type="RefSeq" id="WP_093288275.1">
    <property type="nucleotide sequence ID" value="NZ_FOFS01000012.1"/>
</dbReference>
<evidence type="ECO:0008006" key="3">
    <source>
        <dbReference type="Google" id="ProtNLM"/>
    </source>
</evidence>
<dbReference type="InterPro" id="IPR007434">
    <property type="entry name" value="FemAB-like"/>
</dbReference>
<evidence type="ECO:0000313" key="2">
    <source>
        <dbReference type="Proteomes" id="UP000199233"/>
    </source>
</evidence>
<organism evidence="1 2">
    <name type="scientific">Solimonas aquatica</name>
    <dbReference type="NCBI Taxonomy" id="489703"/>
    <lineage>
        <taxon>Bacteria</taxon>
        <taxon>Pseudomonadati</taxon>
        <taxon>Pseudomonadota</taxon>
        <taxon>Gammaproteobacteria</taxon>
        <taxon>Nevskiales</taxon>
        <taxon>Nevskiaceae</taxon>
        <taxon>Solimonas</taxon>
    </lineage>
</organism>
<dbReference type="EMBL" id="FOFS01000012">
    <property type="protein sequence ID" value="SEQ93498.1"/>
    <property type="molecule type" value="Genomic_DNA"/>
</dbReference>
<dbReference type="Gene3D" id="3.40.630.30">
    <property type="match status" value="1"/>
</dbReference>
<gene>
    <name evidence="1" type="ORF">SAMN04488038_112195</name>
</gene>
<name>A0A1H9K3A9_9GAMM</name>
<protein>
    <recommendedName>
        <fullName evidence="3">GNAT family N-acetyltransferase</fullName>
    </recommendedName>
</protein>
<dbReference type="PANTHER" id="PTHR47017:SF1">
    <property type="entry name" value="ACYL-COA"/>
    <property type="match status" value="1"/>
</dbReference>
<dbReference type="Pfam" id="PF04339">
    <property type="entry name" value="FemAB_like"/>
    <property type="match status" value="1"/>
</dbReference>
<reference evidence="2" key="1">
    <citation type="submission" date="2016-10" db="EMBL/GenBank/DDBJ databases">
        <authorList>
            <person name="Varghese N."/>
            <person name="Submissions S."/>
        </authorList>
    </citation>
    <scope>NUCLEOTIDE SEQUENCE [LARGE SCALE GENOMIC DNA]</scope>
    <source>
        <strain evidence="2">DSM 25927</strain>
    </source>
</reference>
<accession>A0A1H9K3A9</accession>
<evidence type="ECO:0000313" key="1">
    <source>
        <dbReference type="EMBL" id="SEQ93498.1"/>
    </source>
</evidence>
<sequence length="343" mass="39267">MPDSTPAGALFTDPRYIAALEDCGCVSPPLGWTPRHIQLEQGRALCYEKSHSWGEFVFDFELARAYRQYGLRYYPKLVCAVPFTPVPGPRLIAPQEDTRLQLASALREQTRSLGCSSAHVLYLPEAELQLLQGQGWLRRDQRRYLWQARGYGSFEDFLAGLSSKPRKNIRRERRQVADFTIHWRHAGEIAPERWPQLYALYANTYEVRGQAPYFNQACLQAWAQAFPDEMRFCLAELDGELVAMAFFFVDGDTLYGRHWGAAARFDLLHFELCYYQGIELCLREGLQRFDAGVQGGHKRLRGFDAALAHSAHWFEHEGFRAAIARAYAEESRLLASAEAETED</sequence>
<dbReference type="InterPro" id="IPR016181">
    <property type="entry name" value="Acyl_CoA_acyltransferase"/>
</dbReference>
<proteinExistence type="predicted"/>